<protein>
    <submittedName>
        <fullName evidence="1">Uncharacterized protein</fullName>
    </submittedName>
</protein>
<comment type="caution">
    <text evidence="1">The sequence shown here is derived from an EMBL/GenBank/DDBJ whole genome shotgun (WGS) entry which is preliminary data.</text>
</comment>
<evidence type="ECO:0000313" key="2">
    <source>
        <dbReference type="Proteomes" id="UP000829196"/>
    </source>
</evidence>
<accession>A0A8T3BQH4</accession>
<sequence length="93" mass="10660">MAERPTKTSCYSFPLERKKPILASDSETRPNSQLPSSVHLTLRVNITQSLRADSARSLFRFRFRFQQAKPASSSLDLSRRITRLVRPLTETIP</sequence>
<reference evidence="1" key="1">
    <citation type="journal article" date="2022" name="Front. Genet.">
        <title>Chromosome-Scale Assembly of the Dendrobium nobile Genome Provides Insights Into the Molecular Mechanism of the Biosynthesis of the Medicinal Active Ingredient of Dendrobium.</title>
        <authorList>
            <person name="Xu Q."/>
            <person name="Niu S.-C."/>
            <person name="Li K.-L."/>
            <person name="Zheng P.-J."/>
            <person name="Zhang X.-J."/>
            <person name="Jia Y."/>
            <person name="Liu Y."/>
            <person name="Niu Y.-X."/>
            <person name="Yu L.-H."/>
            <person name="Chen D.-F."/>
            <person name="Zhang G.-Q."/>
        </authorList>
    </citation>
    <scope>NUCLEOTIDE SEQUENCE</scope>
    <source>
        <tissue evidence="1">Leaf</tissue>
    </source>
</reference>
<dbReference type="EMBL" id="JAGYWB010000007">
    <property type="protein sequence ID" value="KAI0516106.1"/>
    <property type="molecule type" value="Genomic_DNA"/>
</dbReference>
<dbReference type="AlphaFoldDB" id="A0A8T3BQH4"/>
<organism evidence="1 2">
    <name type="scientific">Dendrobium nobile</name>
    <name type="common">Orchid</name>
    <dbReference type="NCBI Taxonomy" id="94219"/>
    <lineage>
        <taxon>Eukaryota</taxon>
        <taxon>Viridiplantae</taxon>
        <taxon>Streptophyta</taxon>
        <taxon>Embryophyta</taxon>
        <taxon>Tracheophyta</taxon>
        <taxon>Spermatophyta</taxon>
        <taxon>Magnoliopsida</taxon>
        <taxon>Liliopsida</taxon>
        <taxon>Asparagales</taxon>
        <taxon>Orchidaceae</taxon>
        <taxon>Epidendroideae</taxon>
        <taxon>Malaxideae</taxon>
        <taxon>Dendrobiinae</taxon>
        <taxon>Dendrobium</taxon>
    </lineage>
</organism>
<evidence type="ECO:0000313" key="1">
    <source>
        <dbReference type="EMBL" id="KAI0516106.1"/>
    </source>
</evidence>
<name>A0A8T3BQH4_DENNO</name>
<proteinExistence type="predicted"/>
<dbReference type="Proteomes" id="UP000829196">
    <property type="component" value="Unassembled WGS sequence"/>
</dbReference>
<keyword evidence="2" id="KW-1185">Reference proteome</keyword>
<gene>
    <name evidence="1" type="ORF">KFK09_008778</name>
</gene>